<organism evidence="7 8">
    <name type="scientific">Candidatus Yanofskybacteria bacterium RIFCSPHIGHO2_02_FULL_46_19</name>
    <dbReference type="NCBI Taxonomy" id="1802684"/>
    <lineage>
        <taxon>Bacteria</taxon>
        <taxon>Candidatus Yanofskyibacteriota</taxon>
    </lineage>
</organism>
<keyword evidence="4" id="KW-0274">FAD</keyword>
<dbReference type="PANTHER" id="PTHR42913:SF3">
    <property type="entry name" value="64 KDA MITOCHONDRIAL NADH DEHYDROGENASE (EUROFUNG)"/>
    <property type="match status" value="1"/>
</dbReference>
<evidence type="ECO:0000313" key="8">
    <source>
        <dbReference type="Proteomes" id="UP000177796"/>
    </source>
</evidence>
<sequence>MCYNKVMVRVIILGGGFGGVRTALDLGKKIGKTAEIALIDRNNYHLFTPSLYEVASVCDIAEDPFSVALKKTISVPFADIFEGKNINFVQAEVDNVNLASQVLKTKGGHELCYDYLVIALGSQASDFNTPGVKEYAYQFKTIDDALMIHRKTDELLDSLAAGQRQAPLTFLICGAGFTGVELAAEIACRVRRAARRRKIKGRPLRIYLFEAAPRILPYVSDKEREIISNRLTKLGVAIMSGSAIESVGDSFVKLKNGQTVSGDMVVWTAGVKPSESLKSINGLELTSGGKISVGEHLHLAKFKNVFAVGDSIEFIDHKTQKPIPAVAYLAIDHGKIAARNIINSIRGEELKIHRPSYEYWVTPVGGKYSLAHLGRGITISGFWGWIARELVDLRYLKSILPLGKALSIFAREYLMFRRGNM</sequence>
<evidence type="ECO:0000256" key="4">
    <source>
        <dbReference type="ARBA" id="ARBA00022827"/>
    </source>
</evidence>
<keyword evidence="5" id="KW-0560">Oxidoreductase</keyword>
<dbReference type="GO" id="GO:0003955">
    <property type="term" value="F:NAD(P)H dehydrogenase (quinone) activity"/>
    <property type="evidence" value="ECO:0007669"/>
    <property type="project" value="TreeGrafter"/>
</dbReference>
<dbReference type="InterPro" id="IPR023753">
    <property type="entry name" value="FAD/NAD-binding_dom"/>
</dbReference>
<comment type="similarity">
    <text evidence="2">Belongs to the NADH dehydrogenase family.</text>
</comment>
<dbReference type="InterPro" id="IPR036188">
    <property type="entry name" value="FAD/NAD-bd_sf"/>
</dbReference>
<proteinExistence type="inferred from homology"/>
<protein>
    <recommendedName>
        <fullName evidence="6">FAD/NAD(P)-binding domain-containing protein</fullName>
    </recommendedName>
</protein>
<evidence type="ECO:0000256" key="3">
    <source>
        <dbReference type="ARBA" id="ARBA00022630"/>
    </source>
</evidence>
<dbReference type="EMBL" id="MGJY01000006">
    <property type="protein sequence ID" value="OGN16673.1"/>
    <property type="molecule type" value="Genomic_DNA"/>
</dbReference>
<dbReference type="Pfam" id="PF07992">
    <property type="entry name" value="Pyr_redox_2"/>
    <property type="match status" value="1"/>
</dbReference>
<dbReference type="InterPro" id="IPR051169">
    <property type="entry name" value="NADH-Q_oxidoreductase"/>
</dbReference>
<gene>
    <name evidence="7" type="ORF">A3C81_03065</name>
</gene>
<accession>A0A1F8FU30</accession>
<feature type="domain" description="FAD/NAD(P)-binding" evidence="6">
    <location>
        <begin position="9"/>
        <end position="334"/>
    </location>
</feature>
<evidence type="ECO:0000256" key="1">
    <source>
        <dbReference type="ARBA" id="ARBA00001974"/>
    </source>
</evidence>
<dbReference type="Gene3D" id="3.50.50.100">
    <property type="match status" value="1"/>
</dbReference>
<dbReference type="GO" id="GO:0019646">
    <property type="term" value="P:aerobic electron transport chain"/>
    <property type="evidence" value="ECO:0007669"/>
    <property type="project" value="TreeGrafter"/>
</dbReference>
<keyword evidence="3" id="KW-0285">Flavoprotein</keyword>
<dbReference type="PRINTS" id="PR00411">
    <property type="entry name" value="PNDRDTASEI"/>
</dbReference>
<evidence type="ECO:0000313" key="7">
    <source>
        <dbReference type="EMBL" id="OGN16673.1"/>
    </source>
</evidence>
<evidence type="ECO:0000256" key="2">
    <source>
        <dbReference type="ARBA" id="ARBA00005272"/>
    </source>
</evidence>
<evidence type="ECO:0000256" key="5">
    <source>
        <dbReference type="ARBA" id="ARBA00023002"/>
    </source>
</evidence>
<comment type="cofactor">
    <cofactor evidence="1">
        <name>FAD</name>
        <dbReference type="ChEBI" id="CHEBI:57692"/>
    </cofactor>
</comment>
<evidence type="ECO:0000259" key="6">
    <source>
        <dbReference type="Pfam" id="PF07992"/>
    </source>
</evidence>
<dbReference type="SUPFAM" id="SSF51905">
    <property type="entry name" value="FAD/NAD(P)-binding domain"/>
    <property type="match status" value="2"/>
</dbReference>
<dbReference type="PRINTS" id="PR00368">
    <property type="entry name" value="FADPNR"/>
</dbReference>
<comment type="caution">
    <text evidence="7">The sequence shown here is derived from an EMBL/GenBank/DDBJ whole genome shotgun (WGS) entry which is preliminary data.</text>
</comment>
<reference evidence="7 8" key="1">
    <citation type="journal article" date="2016" name="Nat. Commun.">
        <title>Thousands of microbial genomes shed light on interconnected biogeochemical processes in an aquifer system.</title>
        <authorList>
            <person name="Anantharaman K."/>
            <person name="Brown C.T."/>
            <person name="Hug L.A."/>
            <person name="Sharon I."/>
            <person name="Castelle C.J."/>
            <person name="Probst A.J."/>
            <person name="Thomas B.C."/>
            <person name="Singh A."/>
            <person name="Wilkins M.J."/>
            <person name="Karaoz U."/>
            <person name="Brodie E.L."/>
            <person name="Williams K.H."/>
            <person name="Hubbard S.S."/>
            <person name="Banfield J.F."/>
        </authorList>
    </citation>
    <scope>NUCLEOTIDE SEQUENCE [LARGE SCALE GENOMIC DNA]</scope>
</reference>
<dbReference type="PANTHER" id="PTHR42913">
    <property type="entry name" value="APOPTOSIS-INDUCING FACTOR 1"/>
    <property type="match status" value="1"/>
</dbReference>
<dbReference type="AlphaFoldDB" id="A0A1F8FU30"/>
<name>A0A1F8FU30_9BACT</name>
<dbReference type="Proteomes" id="UP000177796">
    <property type="component" value="Unassembled WGS sequence"/>
</dbReference>